<name>A0A8H9F8J2_LACHE</name>
<dbReference type="Proteomes" id="UP000618094">
    <property type="component" value="Unassembled WGS sequence"/>
</dbReference>
<protein>
    <submittedName>
        <fullName evidence="1">Uncharacterized protein</fullName>
    </submittedName>
</protein>
<sequence length="59" mass="6577">MPNTCKSSEQNQQIYFGNDAGDASGGWVSNTWGTCPIVWDTTWKQVLIPDNKADRMISL</sequence>
<dbReference type="AlphaFoldDB" id="A0A8H9F8J2"/>
<organism evidence="1 2">
    <name type="scientific">Lactobacillus helveticus</name>
    <name type="common">Lactobacillus suntoryeus</name>
    <dbReference type="NCBI Taxonomy" id="1587"/>
    <lineage>
        <taxon>Bacteria</taxon>
        <taxon>Bacillati</taxon>
        <taxon>Bacillota</taxon>
        <taxon>Bacilli</taxon>
        <taxon>Lactobacillales</taxon>
        <taxon>Lactobacillaceae</taxon>
        <taxon>Lactobacillus</taxon>
    </lineage>
</organism>
<evidence type="ECO:0000313" key="2">
    <source>
        <dbReference type="Proteomes" id="UP000618094"/>
    </source>
</evidence>
<reference evidence="1" key="1">
    <citation type="submission" date="2020-07" db="EMBL/GenBank/DDBJ databases">
        <title>Draft genome sequence of Lactobacillus helveticus strain H-8.</title>
        <authorList>
            <person name="Endo A."/>
            <person name="Maeno S."/>
            <person name="Kido Y."/>
        </authorList>
    </citation>
    <scope>NUCLEOTIDE SEQUENCE</scope>
    <source>
        <strain evidence="1">H-8</strain>
    </source>
</reference>
<gene>
    <name evidence="1" type="ORF">LHEH8_12570</name>
</gene>
<comment type="caution">
    <text evidence="1">The sequence shown here is derived from an EMBL/GenBank/DDBJ whole genome shotgun (WGS) entry which is preliminary data.</text>
</comment>
<proteinExistence type="predicted"/>
<accession>A0A8H9F8J2</accession>
<dbReference type="EMBL" id="BLYO01000277">
    <property type="protein sequence ID" value="GFO99501.1"/>
    <property type="molecule type" value="Genomic_DNA"/>
</dbReference>
<evidence type="ECO:0000313" key="1">
    <source>
        <dbReference type="EMBL" id="GFO99501.1"/>
    </source>
</evidence>